<organism evidence="4 5">
    <name type="scientific">Paraphaeosphaeria minitans</name>
    <dbReference type="NCBI Taxonomy" id="565426"/>
    <lineage>
        <taxon>Eukaryota</taxon>
        <taxon>Fungi</taxon>
        <taxon>Dikarya</taxon>
        <taxon>Ascomycota</taxon>
        <taxon>Pezizomycotina</taxon>
        <taxon>Dothideomycetes</taxon>
        <taxon>Pleosporomycetidae</taxon>
        <taxon>Pleosporales</taxon>
        <taxon>Massarineae</taxon>
        <taxon>Didymosphaeriaceae</taxon>
        <taxon>Paraphaeosphaeria</taxon>
    </lineage>
</organism>
<dbReference type="InterPro" id="IPR036236">
    <property type="entry name" value="Znf_C2H2_sf"/>
</dbReference>
<dbReference type="InterPro" id="IPR013087">
    <property type="entry name" value="Znf_C2H2_type"/>
</dbReference>
<keyword evidence="5" id="KW-1185">Reference proteome</keyword>
<proteinExistence type="predicted"/>
<evidence type="ECO:0000256" key="2">
    <source>
        <dbReference type="SAM" id="MobiDB-lite"/>
    </source>
</evidence>
<evidence type="ECO:0000256" key="1">
    <source>
        <dbReference type="PROSITE-ProRule" id="PRU00042"/>
    </source>
</evidence>
<dbReference type="AlphaFoldDB" id="A0A9P6GRP2"/>
<dbReference type="OrthoDB" id="4822at2759"/>
<feature type="compositionally biased region" description="Basic and acidic residues" evidence="2">
    <location>
        <begin position="124"/>
        <end position="139"/>
    </location>
</feature>
<accession>A0A9P6GRP2</accession>
<dbReference type="SUPFAM" id="SSF57667">
    <property type="entry name" value="beta-beta-alpha zinc fingers"/>
    <property type="match status" value="1"/>
</dbReference>
<keyword evidence="1" id="KW-0479">Metal-binding</keyword>
<dbReference type="Proteomes" id="UP000756921">
    <property type="component" value="Unassembled WGS sequence"/>
</dbReference>
<sequence>MPPRNAPLPNAVNLFNCAICDKGYPRQTDYENHLRSYDHNHRQRLADMKKLTDASASDAPRPKVSLDMRNLSHQGGDAAKKGLGPRFSKVGGAAATATGGSRFRKIGEVKEVNQNMEEEEEEVKTEQLPKDEQADPTKEPVDVADIISKAQVELAKDEDVVMADDAEDDAEDNAVTWDEYDVTKPSDCDHASCLGCAAPVDPVYENGWLVMGSAALDLHGPDKSASSCSARCSTLDLAGAYHDWDYARTWESAVACEKRGVHGWVQGAYTMVPSPPTSHSAYFVQKAGLPTVHSFSLSLTSSALGRLGSTTLSSLLIVVGACSFSHTKAANQAIGDLLTAFAFVYDSTIGPVTYALIAQLSSTPAQAKTIVPARALYNISVIVVNVLRNHQLGRQDWCAKGVLVRGDMWACGDVGVVQAARAQGKDVGGA</sequence>
<dbReference type="EMBL" id="WJXW01000002">
    <property type="protein sequence ID" value="KAF9740298.1"/>
    <property type="molecule type" value="Genomic_DNA"/>
</dbReference>
<dbReference type="GO" id="GO:0008270">
    <property type="term" value="F:zinc ion binding"/>
    <property type="evidence" value="ECO:0007669"/>
    <property type="project" value="UniProtKB-KW"/>
</dbReference>
<evidence type="ECO:0000313" key="5">
    <source>
        <dbReference type="Proteomes" id="UP000756921"/>
    </source>
</evidence>
<keyword evidence="1" id="KW-0863">Zinc-finger</keyword>
<name>A0A9P6GRP2_9PLEO</name>
<protein>
    <submittedName>
        <fullName evidence="4">Sugar porter family MFS transporter</fullName>
    </submittedName>
</protein>
<reference evidence="4" key="1">
    <citation type="journal article" date="2020" name="Mol. Plant Microbe Interact.">
        <title>Genome Sequence of the Biocontrol Agent Coniothyrium minitans strain Conio (IMI 134523).</title>
        <authorList>
            <person name="Patel D."/>
            <person name="Shittu T.A."/>
            <person name="Baroncelli R."/>
            <person name="Muthumeenakshi S."/>
            <person name="Osborne T.H."/>
            <person name="Janganan T.K."/>
            <person name="Sreenivasaprasad S."/>
        </authorList>
    </citation>
    <scope>NUCLEOTIDE SEQUENCE</scope>
    <source>
        <strain evidence="4">Conio</strain>
    </source>
</reference>
<comment type="caution">
    <text evidence="4">The sequence shown here is derived from an EMBL/GenBank/DDBJ whole genome shotgun (WGS) entry which is preliminary data.</text>
</comment>
<dbReference type="PROSITE" id="PS50157">
    <property type="entry name" value="ZINC_FINGER_C2H2_2"/>
    <property type="match status" value="1"/>
</dbReference>
<feature type="region of interest" description="Disordered" evidence="2">
    <location>
        <begin position="52"/>
        <end position="85"/>
    </location>
</feature>
<keyword evidence="1" id="KW-0862">Zinc</keyword>
<dbReference type="PANTHER" id="PTHR47251">
    <property type="entry name" value="FINGER DOMAIN PROTEIN, PUTATIVE (AFU_ORTHOLOGUE AFUA_3G04180)-RELATED"/>
    <property type="match status" value="1"/>
</dbReference>
<feature type="domain" description="C2H2-type" evidence="3">
    <location>
        <begin position="15"/>
        <end position="44"/>
    </location>
</feature>
<evidence type="ECO:0000259" key="3">
    <source>
        <dbReference type="PROSITE" id="PS50157"/>
    </source>
</evidence>
<feature type="region of interest" description="Disordered" evidence="2">
    <location>
        <begin position="114"/>
        <end position="139"/>
    </location>
</feature>
<dbReference type="PROSITE" id="PS00028">
    <property type="entry name" value="ZINC_FINGER_C2H2_1"/>
    <property type="match status" value="1"/>
</dbReference>
<gene>
    <name evidence="4" type="ORF">PMIN01_02933</name>
</gene>
<dbReference type="PANTHER" id="PTHR47251:SF1">
    <property type="entry name" value="FINGER DOMAIN PROTEIN, PUTATIVE (AFU_ORTHOLOGUE AFUA_3G04180)-RELATED"/>
    <property type="match status" value="1"/>
</dbReference>
<evidence type="ECO:0000313" key="4">
    <source>
        <dbReference type="EMBL" id="KAF9740298.1"/>
    </source>
</evidence>